<dbReference type="GeneID" id="37019453"/>
<keyword evidence="2" id="KW-0732">Signal</keyword>
<dbReference type="EMBL" id="KZ819603">
    <property type="protein sequence ID" value="PWN34939.1"/>
    <property type="molecule type" value="Genomic_DNA"/>
</dbReference>
<gene>
    <name evidence="3" type="ORF">FA14DRAFT_154375</name>
</gene>
<feature type="compositionally biased region" description="Polar residues" evidence="1">
    <location>
        <begin position="316"/>
        <end position="327"/>
    </location>
</feature>
<keyword evidence="4" id="KW-1185">Reference proteome</keyword>
<feature type="signal peptide" evidence="2">
    <location>
        <begin position="1"/>
        <end position="26"/>
    </location>
</feature>
<feature type="compositionally biased region" description="Low complexity" evidence="1">
    <location>
        <begin position="305"/>
        <end position="315"/>
    </location>
</feature>
<feature type="chain" id="PRO_5016447981" evidence="2">
    <location>
        <begin position="27"/>
        <end position="466"/>
    </location>
</feature>
<dbReference type="AlphaFoldDB" id="A0A316VBC2"/>
<feature type="compositionally biased region" description="Low complexity" evidence="1">
    <location>
        <begin position="215"/>
        <end position="225"/>
    </location>
</feature>
<accession>A0A316VBC2</accession>
<reference evidence="3 4" key="1">
    <citation type="journal article" date="2018" name="Mol. Biol. Evol.">
        <title>Broad Genomic Sampling Reveals a Smut Pathogenic Ancestry of the Fungal Clade Ustilaginomycotina.</title>
        <authorList>
            <person name="Kijpornyongpan T."/>
            <person name="Mondo S.J."/>
            <person name="Barry K."/>
            <person name="Sandor L."/>
            <person name="Lee J."/>
            <person name="Lipzen A."/>
            <person name="Pangilinan J."/>
            <person name="LaButti K."/>
            <person name="Hainaut M."/>
            <person name="Henrissat B."/>
            <person name="Grigoriev I.V."/>
            <person name="Spatafora J.W."/>
            <person name="Aime M.C."/>
        </authorList>
    </citation>
    <scope>NUCLEOTIDE SEQUENCE [LARGE SCALE GENOMIC DNA]</scope>
    <source>
        <strain evidence="3 4">MCA 3882</strain>
    </source>
</reference>
<feature type="region of interest" description="Disordered" evidence="1">
    <location>
        <begin position="301"/>
        <end position="356"/>
    </location>
</feature>
<protein>
    <submittedName>
        <fullName evidence="3">Uncharacterized protein</fullName>
    </submittedName>
</protein>
<name>A0A316VBC2_9BASI</name>
<dbReference type="RefSeq" id="XP_025355241.1">
    <property type="nucleotide sequence ID" value="XM_025497672.1"/>
</dbReference>
<evidence type="ECO:0000313" key="4">
    <source>
        <dbReference type="Proteomes" id="UP000245771"/>
    </source>
</evidence>
<organism evidence="3 4">
    <name type="scientific">Meira miltonrushii</name>
    <dbReference type="NCBI Taxonomy" id="1280837"/>
    <lineage>
        <taxon>Eukaryota</taxon>
        <taxon>Fungi</taxon>
        <taxon>Dikarya</taxon>
        <taxon>Basidiomycota</taxon>
        <taxon>Ustilaginomycotina</taxon>
        <taxon>Exobasidiomycetes</taxon>
        <taxon>Exobasidiales</taxon>
        <taxon>Brachybasidiaceae</taxon>
        <taxon>Meira</taxon>
    </lineage>
</organism>
<evidence type="ECO:0000313" key="3">
    <source>
        <dbReference type="EMBL" id="PWN34939.1"/>
    </source>
</evidence>
<sequence length="466" mass="54254">MYLFRASLDFMLFIVLIASAVKPSQTIHSSKPPPENMEKVFTTKVPDLNFPPPEEEAVEVQYSAEHGKISIGENVTKRKKKKRTGAALERHRIKDRQKKREARARLSTEERLALFRREREKQKERLALQAQRDIKRAKRQKEKEERWYSFFHFLIFAQCIGILAVKVSERSKAKKALSVEKSVAFNSGRANELQAKPIPDLNFPPPAEDVESVHSASPKSAPKSPQTIPLNEKSYYYRMIERKKREGTLRAWTTAKRERMKIYRANLPPEKKAENLRKETECKKKKLAEYEVAAVKAKMKSLNENNQSSQNSQQNIPESTGLTTTNKAPIPDLNLDPPPEEVPTTSTYRKGAFLKKDKDGRMKTRFAIYTQSREKKGTLNEFRLKERKRHKNYRNALPDDERIAKSKKYQKTMFDKFKQSAEARERRYISVRKAAQRFYARKRAKELGLEIKPEDAVKRNFKQPSP</sequence>
<dbReference type="Proteomes" id="UP000245771">
    <property type="component" value="Unassembled WGS sequence"/>
</dbReference>
<evidence type="ECO:0000256" key="1">
    <source>
        <dbReference type="SAM" id="MobiDB-lite"/>
    </source>
</evidence>
<feature type="region of interest" description="Disordered" evidence="1">
    <location>
        <begin position="195"/>
        <end position="228"/>
    </location>
</feature>
<evidence type="ECO:0000256" key="2">
    <source>
        <dbReference type="SAM" id="SignalP"/>
    </source>
</evidence>
<dbReference type="InParanoid" id="A0A316VBC2"/>
<proteinExistence type="predicted"/>